<dbReference type="EMBL" id="CASHSV030000206">
    <property type="protein sequence ID" value="CAJ2653738.1"/>
    <property type="molecule type" value="Genomic_DNA"/>
</dbReference>
<protein>
    <submittedName>
        <fullName evidence="1">Uncharacterized protein</fullName>
    </submittedName>
</protein>
<accession>A0ACB0KBM1</accession>
<gene>
    <name evidence="1" type="ORF">MILVUS5_LOCUS21016</name>
</gene>
<sequence>MKVDATSRLPLSKIEPHHEAYARLLYTLVTDHPHLLNQILQPVSRPIQQRFLLISKVGCFTALKSQTGVRA</sequence>
<comment type="caution">
    <text evidence="1">The sequence shown here is derived from an EMBL/GenBank/DDBJ whole genome shotgun (WGS) entry which is preliminary data.</text>
</comment>
<reference evidence="1" key="1">
    <citation type="submission" date="2023-10" db="EMBL/GenBank/DDBJ databases">
        <authorList>
            <person name="Rodriguez Cubillos JULIANA M."/>
            <person name="De Vega J."/>
        </authorList>
    </citation>
    <scope>NUCLEOTIDE SEQUENCE</scope>
</reference>
<organism evidence="1 2">
    <name type="scientific">Trifolium pratense</name>
    <name type="common">Red clover</name>
    <dbReference type="NCBI Taxonomy" id="57577"/>
    <lineage>
        <taxon>Eukaryota</taxon>
        <taxon>Viridiplantae</taxon>
        <taxon>Streptophyta</taxon>
        <taxon>Embryophyta</taxon>
        <taxon>Tracheophyta</taxon>
        <taxon>Spermatophyta</taxon>
        <taxon>Magnoliopsida</taxon>
        <taxon>eudicotyledons</taxon>
        <taxon>Gunneridae</taxon>
        <taxon>Pentapetalae</taxon>
        <taxon>rosids</taxon>
        <taxon>fabids</taxon>
        <taxon>Fabales</taxon>
        <taxon>Fabaceae</taxon>
        <taxon>Papilionoideae</taxon>
        <taxon>50 kb inversion clade</taxon>
        <taxon>NPAAA clade</taxon>
        <taxon>Hologalegina</taxon>
        <taxon>IRL clade</taxon>
        <taxon>Trifolieae</taxon>
        <taxon>Trifolium</taxon>
    </lineage>
</organism>
<name>A0ACB0KBM1_TRIPR</name>
<dbReference type="Proteomes" id="UP001177021">
    <property type="component" value="Unassembled WGS sequence"/>
</dbReference>
<evidence type="ECO:0000313" key="2">
    <source>
        <dbReference type="Proteomes" id="UP001177021"/>
    </source>
</evidence>
<proteinExistence type="predicted"/>
<evidence type="ECO:0000313" key="1">
    <source>
        <dbReference type="EMBL" id="CAJ2653738.1"/>
    </source>
</evidence>
<keyword evidence="2" id="KW-1185">Reference proteome</keyword>